<feature type="region of interest" description="Disordered" evidence="4">
    <location>
        <begin position="231"/>
        <end position="254"/>
    </location>
</feature>
<protein>
    <recommendedName>
        <fullName evidence="7">Oxidase ustYa</fullName>
    </recommendedName>
</protein>
<proteinExistence type="inferred from homology"/>
<dbReference type="PANTHER" id="PTHR33365">
    <property type="entry name" value="YALI0B05434P"/>
    <property type="match status" value="1"/>
</dbReference>
<sequence>MFQRLQKLTTAATNNVILTASFALLLSGALQLGSAWLQYATRESSCYAETAGVTGRGFAKRDYSWVGDDFPATLDIAPEPYGLDVGDPVLMILEDSKHYPSDGPDADAEWESVYPGLSGGFIRIGPNRRFFGLAVYHQLHCLDSIRFAMLGRDHPVRRGLDGEKRMVPHAQHCLNFLRQTILCSADLTLEPEVSFQDAEEGLFTRHVCKDWSKVHSFVEQNNVEYRQWKANQTSSGHMEESHGHGHSDDHGHTH</sequence>
<name>A0A0H2SB60_9AGAM</name>
<dbReference type="InterPro" id="IPR021765">
    <property type="entry name" value="UstYa-like"/>
</dbReference>
<comment type="similarity">
    <text evidence="3">Belongs to the ustYa family.</text>
</comment>
<dbReference type="STRING" id="27342.A0A0H2SB60"/>
<dbReference type="GO" id="GO:0016491">
    <property type="term" value="F:oxidoreductase activity"/>
    <property type="evidence" value="ECO:0007669"/>
    <property type="project" value="UniProtKB-KW"/>
</dbReference>
<evidence type="ECO:0000256" key="2">
    <source>
        <dbReference type="ARBA" id="ARBA00023002"/>
    </source>
</evidence>
<dbReference type="AlphaFoldDB" id="A0A0H2SB60"/>
<evidence type="ECO:0000256" key="1">
    <source>
        <dbReference type="ARBA" id="ARBA00004685"/>
    </source>
</evidence>
<accession>A0A0H2SB60</accession>
<dbReference type="Proteomes" id="UP000053477">
    <property type="component" value="Unassembled WGS sequence"/>
</dbReference>
<evidence type="ECO:0000256" key="3">
    <source>
        <dbReference type="ARBA" id="ARBA00035112"/>
    </source>
</evidence>
<gene>
    <name evidence="5" type="ORF">SCHPADRAFT_899282</name>
</gene>
<dbReference type="OrthoDB" id="3687641at2759"/>
<dbReference type="EMBL" id="KQ085890">
    <property type="protein sequence ID" value="KLO18948.1"/>
    <property type="molecule type" value="Genomic_DNA"/>
</dbReference>
<reference evidence="5 6" key="1">
    <citation type="submission" date="2015-04" db="EMBL/GenBank/DDBJ databases">
        <title>Complete genome sequence of Schizopora paradoxa KUC8140, a cosmopolitan wood degrader in East Asia.</title>
        <authorList>
            <consortium name="DOE Joint Genome Institute"/>
            <person name="Min B."/>
            <person name="Park H."/>
            <person name="Jang Y."/>
            <person name="Kim J.-J."/>
            <person name="Kim K.H."/>
            <person name="Pangilinan J."/>
            <person name="Lipzen A."/>
            <person name="Riley R."/>
            <person name="Grigoriev I.V."/>
            <person name="Spatafora J.W."/>
            <person name="Choi I.-G."/>
        </authorList>
    </citation>
    <scope>NUCLEOTIDE SEQUENCE [LARGE SCALE GENOMIC DNA]</scope>
    <source>
        <strain evidence="5 6">KUC8140</strain>
    </source>
</reference>
<evidence type="ECO:0008006" key="7">
    <source>
        <dbReference type="Google" id="ProtNLM"/>
    </source>
</evidence>
<dbReference type="InParanoid" id="A0A0H2SB60"/>
<feature type="compositionally biased region" description="Basic and acidic residues" evidence="4">
    <location>
        <begin position="237"/>
        <end position="254"/>
    </location>
</feature>
<evidence type="ECO:0000313" key="5">
    <source>
        <dbReference type="EMBL" id="KLO18948.1"/>
    </source>
</evidence>
<evidence type="ECO:0000313" key="6">
    <source>
        <dbReference type="Proteomes" id="UP000053477"/>
    </source>
</evidence>
<evidence type="ECO:0000256" key="4">
    <source>
        <dbReference type="SAM" id="MobiDB-lite"/>
    </source>
</evidence>
<keyword evidence="6" id="KW-1185">Reference proteome</keyword>
<dbReference type="GO" id="GO:0043386">
    <property type="term" value="P:mycotoxin biosynthetic process"/>
    <property type="evidence" value="ECO:0007669"/>
    <property type="project" value="InterPro"/>
</dbReference>
<keyword evidence="2" id="KW-0560">Oxidoreductase</keyword>
<comment type="pathway">
    <text evidence="1">Mycotoxin biosynthesis.</text>
</comment>
<organism evidence="5 6">
    <name type="scientific">Schizopora paradoxa</name>
    <dbReference type="NCBI Taxonomy" id="27342"/>
    <lineage>
        <taxon>Eukaryota</taxon>
        <taxon>Fungi</taxon>
        <taxon>Dikarya</taxon>
        <taxon>Basidiomycota</taxon>
        <taxon>Agaricomycotina</taxon>
        <taxon>Agaricomycetes</taxon>
        <taxon>Hymenochaetales</taxon>
        <taxon>Schizoporaceae</taxon>
        <taxon>Schizopora</taxon>
    </lineage>
</organism>
<dbReference type="PANTHER" id="PTHR33365:SF11">
    <property type="entry name" value="TAT PATHWAY SIGNAL SEQUENCE"/>
    <property type="match status" value="1"/>
</dbReference>
<dbReference type="Pfam" id="PF11807">
    <property type="entry name" value="UstYa"/>
    <property type="match status" value="1"/>
</dbReference>